<evidence type="ECO:0000259" key="1">
    <source>
        <dbReference type="Pfam" id="PF00652"/>
    </source>
</evidence>
<evidence type="ECO:0000313" key="2">
    <source>
        <dbReference type="EMBL" id="EQC39695.1"/>
    </source>
</evidence>
<dbReference type="AlphaFoldDB" id="T0R049"/>
<dbReference type="Gene3D" id="2.80.10.50">
    <property type="match status" value="1"/>
</dbReference>
<dbReference type="PROSITE" id="PS50231">
    <property type="entry name" value="RICIN_B_LECTIN"/>
    <property type="match status" value="1"/>
</dbReference>
<dbReference type="VEuPathDB" id="FungiDB:SDRG_03123"/>
<organism evidence="2 3">
    <name type="scientific">Saprolegnia diclina (strain VS20)</name>
    <dbReference type="NCBI Taxonomy" id="1156394"/>
    <lineage>
        <taxon>Eukaryota</taxon>
        <taxon>Sar</taxon>
        <taxon>Stramenopiles</taxon>
        <taxon>Oomycota</taxon>
        <taxon>Saprolegniomycetes</taxon>
        <taxon>Saprolegniales</taxon>
        <taxon>Saprolegniaceae</taxon>
        <taxon>Saprolegnia</taxon>
    </lineage>
</organism>
<dbReference type="GeneID" id="19943850"/>
<dbReference type="RefSeq" id="XP_008606967.1">
    <property type="nucleotide sequence ID" value="XM_008608745.1"/>
</dbReference>
<dbReference type="OMA" id="YLWECNT"/>
<accession>T0R049</accession>
<sequence length="132" mass="15468">MHPTSASWLPETRGIPRFVNVWGEPFEWEVFNGDLTWRATSRLSRNQCLDAYEPWNGGAVHTYFCESDNGNQKWRYDPTTGQLRHATHTGFCLDMSTPDFNMEFGTRPYLWECNTPANDLQKFTYESLTFRD</sequence>
<reference evidence="2 3" key="1">
    <citation type="submission" date="2012-04" db="EMBL/GenBank/DDBJ databases">
        <title>The Genome Sequence of Saprolegnia declina VS20.</title>
        <authorList>
            <consortium name="The Broad Institute Genome Sequencing Platform"/>
            <person name="Russ C."/>
            <person name="Nusbaum C."/>
            <person name="Tyler B."/>
            <person name="van West P."/>
            <person name="Dieguez-Uribeondo J."/>
            <person name="de Bruijn I."/>
            <person name="Tripathy S."/>
            <person name="Jiang R."/>
            <person name="Young S.K."/>
            <person name="Zeng Q."/>
            <person name="Gargeya S."/>
            <person name="Fitzgerald M."/>
            <person name="Haas B."/>
            <person name="Abouelleil A."/>
            <person name="Alvarado L."/>
            <person name="Arachchi H.M."/>
            <person name="Berlin A."/>
            <person name="Chapman S.B."/>
            <person name="Goldberg J."/>
            <person name="Griggs A."/>
            <person name="Gujja S."/>
            <person name="Hansen M."/>
            <person name="Howarth C."/>
            <person name="Imamovic A."/>
            <person name="Larimer J."/>
            <person name="McCowen C."/>
            <person name="Montmayeur A."/>
            <person name="Murphy C."/>
            <person name="Neiman D."/>
            <person name="Pearson M."/>
            <person name="Priest M."/>
            <person name="Roberts A."/>
            <person name="Saif S."/>
            <person name="Shea T."/>
            <person name="Sisk P."/>
            <person name="Sykes S."/>
            <person name="Wortman J."/>
            <person name="Nusbaum C."/>
            <person name="Birren B."/>
        </authorList>
    </citation>
    <scope>NUCLEOTIDE SEQUENCE [LARGE SCALE GENOMIC DNA]</scope>
    <source>
        <strain evidence="2 3">VS20</strain>
    </source>
</reference>
<dbReference type="OrthoDB" id="62471at2759"/>
<evidence type="ECO:0000313" key="3">
    <source>
        <dbReference type="Proteomes" id="UP000030762"/>
    </source>
</evidence>
<proteinExistence type="predicted"/>
<protein>
    <recommendedName>
        <fullName evidence="1">Ricin B lectin domain-containing protein</fullName>
    </recommendedName>
</protein>
<dbReference type="EMBL" id="JH767138">
    <property type="protein sequence ID" value="EQC39695.1"/>
    <property type="molecule type" value="Genomic_DNA"/>
</dbReference>
<dbReference type="InParanoid" id="T0R049"/>
<dbReference type="Pfam" id="PF00652">
    <property type="entry name" value="Ricin_B_lectin"/>
    <property type="match status" value="1"/>
</dbReference>
<keyword evidence="3" id="KW-1185">Reference proteome</keyword>
<dbReference type="InterPro" id="IPR000772">
    <property type="entry name" value="Ricin_B_lectin"/>
</dbReference>
<feature type="domain" description="Ricin B lectin" evidence="1">
    <location>
        <begin position="37"/>
        <end position="115"/>
    </location>
</feature>
<dbReference type="STRING" id="1156394.T0R049"/>
<dbReference type="Proteomes" id="UP000030762">
    <property type="component" value="Unassembled WGS sequence"/>
</dbReference>
<dbReference type="InterPro" id="IPR035992">
    <property type="entry name" value="Ricin_B-like_lectins"/>
</dbReference>
<name>T0R049_SAPDV</name>
<dbReference type="SUPFAM" id="SSF50370">
    <property type="entry name" value="Ricin B-like lectins"/>
    <property type="match status" value="1"/>
</dbReference>
<gene>
    <name evidence="2" type="ORF">SDRG_03123</name>
</gene>